<evidence type="ECO:0000313" key="5">
    <source>
        <dbReference type="Proteomes" id="UP001293593"/>
    </source>
</evidence>
<evidence type="ECO:0000313" key="4">
    <source>
        <dbReference type="EMBL" id="KAK4273655.1"/>
    </source>
</evidence>
<evidence type="ECO:0008006" key="6">
    <source>
        <dbReference type="Google" id="ProtNLM"/>
    </source>
</evidence>
<dbReference type="InterPro" id="IPR025757">
    <property type="entry name" value="MIP1_Leuzipper"/>
</dbReference>
<comment type="caution">
    <text evidence="4">The sequence shown here is derived from an EMBL/GenBank/DDBJ whole genome shotgun (WGS) entry which is preliminary data.</text>
</comment>
<dbReference type="AlphaFoldDB" id="A0AAE1MR99"/>
<gene>
    <name evidence="4" type="ORF">QN277_017002</name>
</gene>
<dbReference type="InterPro" id="IPR006869">
    <property type="entry name" value="DUF547"/>
</dbReference>
<dbReference type="Proteomes" id="UP001293593">
    <property type="component" value="Unassembled WGS sequence"/>
</dbReference>
<evidence type="ECO:0000259" key="3">
    <source>
        <dbReference type="Pfam" id="PF14389"/>
    </source>
</evidence>
<evidence type="ECO:0000259" key="2">
    <source>
        <dbReference type="Pfam" id="PF04784"/>
    </source>
</evidence>
<sequence length="483" mass="55146">MKFQDHLKKKSMVQQRKQDLQNEVIQLEAQLEGQETLNRVLRCAIDCPLLSLPHLLSSFPPRVRLLLEELATVEEEILLLERKVKELKLQLYTERRQSREWEHHLRRLSQYPSMPGYESVTSEQRYRWHNFQVLGKRRIKRDRRVSLGSAFDIHSLFTTTRRSNNGKPQTPMGIERANEVSEELLKCLIGIFLELNHACLDRKEADHASVPKLTLSCMKSSGFTCKTPSFLSNPNVLSTDPYGISSDSDCLARDVGPYKDFIHITSSSLHTDRFSHAFGKLRVLINKLCQVDLNLLSNNQKLAFWINIHNACIMNAYLDQGLASKQDEESDVMNKATMNVGGIEVNARGIEHMILRGRGEAYPEANNVIFGLSRGTWSSPAVRVYRGEEVGRELERAKAEYLEAAVGVRRSKRKIIVPEVLERQMRDFAADMGSLVEWIYTQLPPSSSLKGPLLHSLSSSSSPPPLQIQPYRSHFRYLLPPSL</sequence>
<keyword evidence="5" id="KW-1185">Reference proteome</keyword>
<feature type="coiled-coil region" evidence="1">
    <location>
        <begin position="3"/>
        <end position="37"/>
    </location>
</feature>
<organism evidence="4 5">
    <name type="scientific">Acacia crassicarpa</name>
    <name type="common">northern wattle</name>
    <dbReference type="NCBI Taxonomy" id="499986"/>
    <lineage>
        <taxon>Eukaryota</taxon>
        <taxon>Viridiplantae</taxon>
        <taxon>Streptophyta</taxon>
        <taxon>Embryophyta</taxon>
        <taxon>Tracheophyta</taxon>
        <taxon>Spermatophyta</taxon>
        <taxon>Magnoliopsida</taxon>
        <taxon>eudicotyledons</taxon>
        <taxon>Gunneridae</taxon>
        <taxon>Pentapetalae</taxon>
        <taxon>rosids</taxon>
        <taxon>fabids</taxon>
        <taxon>Fabales</taxon>
        <taxon>Fabaceae</taxon>
        <taxon>Caesalpinioideae</taxon>
        <taxon>mimosoid clade</taxon>
        <taxon>Acacieae</taxon>
        <taxon>Acacia</taxon>
    </lineage>
</organism>
<proteinExistence type="predicted"/>
<reference evidence="4" key="1">
    <citation type="submission" date="2023-10" db="EMBL/GenBank/DDBJ databases">
        <title>Chromosome-level genome of the transformable northern wattle, Acacia crassicarpa.</title>
        <authorList>
            <person name="Massaro I."/>
            <person name="Sinha N.R."/>
            <person name="Poethig S."/>
            <person name="Leichty A.R."/>
        </authorList>
    </citation>
    <scope>NUCLEOTIDE SEQUENCE</scope>
    <source>
        <strain evidence="4">Acra3RX</strain>
        <tissue evidence="4">Leaf</tissue>
    </source>
</reference>
<evidence type="ECO:0000256" key="1">
    <source>
        <dbReference type="SAM" id="Coils"/>
    </source>
</evidence>
<feature type="domain" description="Ternary complex factor MIP1 leucine-zipper" evidence="3">
    <location>
        <begin position="14"/>
        <end position="94"/>
    </location>
</feature>
<dbReference type="PANTHER" id="PTHR46248">
    <property type="entry name" value="EXPRESSED PROTEIN"/>
    <property type="match status" value="1"/>
</dbReference>
<feature type="domain" description="DUF547" evidence="2">
    <location>
        <begin position="295"/>
        <end position="402"/>
    </location>
</feature>
<keyword evidence="1" id="KW-0175">Coiled coil</keyword>
<accession>A0AAE1MR99</accession>
<dbReference type="PANTHER" id="PTHR46248:SF4">
    <property type="entry name" value="OS01G0147800 PROTEIN"/>
    <property type="match status" value="1"/>
</dbReference>
<dbReference type="EMBL" id="JAWXYG010000004">
    <property type="protein sequence ID" value="KAK4273655.1"/>
    <property type="molecule type" value="Genomic_DNA"/>
</dbReference>
<name>A0AAE1MR99_9FABA</name>
<protein>
    <recommendedName>
        <fullName evidence="6">Ternary complex factor MIP1 leucine-zipper domain-containing protein</fullName>
    </recommendedName>
</protein>
<dbReference type="Pfam" id="PF14389">
    <property type="entry name" value="Lzipper-MIP1"/>
    <property type="match status" value="1"/>
</dbReference>
<feature type="coiled-coil region" evidence="1">
    <location>
        <begin position="63"/>
        <end position="90"/>
    </location>
</feature>
<dbReference type="Pfam" id="PF04784">
    <property type="entry name" value="DUF547"/>
    <property type="match status" value="1"/>
</dbReference>